<evidence type="ECO:0000256" key="1">
    <source>
        <dbReference type="ARBA" id="ARBA00004651"/>
    </source>
</evidence>
<keyword evidence="6 12" id="KW-0812">Transmembrane</keyword>
<evidence type="ECO:0000256" key="3">
    <source>
        <dbReference type="ARBA" id="ARBA00022448"/>
    </source>
</evidence>
<keyword evidence="7" id="KW-0479">Metal-binding</keyword>
<feature type="transmembrane region" description="Helical" evidence="12">
    <location>
        <begin position="116"/>
        <end position="137"/>
    </location>
</feature>
<dbReference type="InterPro" id="IPR000516">
    <property type="entry name" value="Ni-dep_Hydgase_cyt-B"/>
</dbReference>
<dbReference type="InterPro" id="IPR051542">
    <property type="entry name" value="Hydrogenase_cytochrome"/>
</dbReference>
<comment type="subcellular location">
    <subcellularLocation>
        <location evidence="1">Cell membrane</location>
        <topology evidence="1">Multi-pass membrane protein</topology>
    </subcellularLocation>
</comment>
<dbReference type="EMBL" id="JARWAL010000001">
    <property type="protein sequence ID" value="MDR5891238.1"/>
    <property type="molecule type" value="Genomic_DNA"/>
</dbReference>
<reference evidence="14 15" key="1">
    <citation type="submission" date="2023-04" db="EMBL/GenBank/DDBJ databases">
        <title>A long-awaited taxogenomic arrangement of the family Halomonadaceae.</title>
        <authorList>
            <person name="De La Haba R."/>
            <person name="Chuvochina M."/>
            <person name="Wittouck S."/>
            <person name="Arahal D.R."/>
            <person name="Sanchez-Porro C."/>
            <person name="Hugenholtz P."/>
            <person name="Ventosa A."/>
        </authorList>
    </citation>
    <scope>NUCLEOTIDE SEQUENCE [LARGE SCALE GENOMIC DNA]</scope>
    <source>
        <strain evidence="14 15">DSM 17332</strain>
    </source>
</reference>
<dbReference type="Gene3D" id="1.20.950.20">
    <property type="entry name" value="Transmembrane di-heme cytochromes, Chain C"/>
    <property type="match status" value="1"/>
</dbReference>
<evidence type="ECO:0000256" key="10">
    <source>
        <dbReference type="ARBA" id="ARBA00023004"/>
    </source>
</evidence>
<organism evidence="14 15">
    <name type="scientific">Halomonas mongoliensis</name>
    <dbReference type="NCBI Taxonomy" id="321265"/>
    <lineage>
        <taxon>Bacteria</taxon>
        <taxon>Pseudomonadati</taxon>
        <taxon>Pseudomonadota</taxon>
        <taxon>Gammaproteobacteria</taxon>
        <taxon>Oceanospirillales</taxon>
        <taxon>Halomonadaceae</taxon>
        <taxon>Halomonas</taxon>
    </lineage>
</organism>
<evidence type="ECO:0000256" key="8">
    <source>
        <dbReference type="ARBA" id="ARBA00022982"/>
    </source>
</evidence>
<keyword evidence="3" id="KW-0813">Transport</keyword>
<evidence type="ECO:0000256" key="9">
    <source>
        <dbReference type="ARBA" id="ARBA00022989"/>
    </source>
</evidence>
<evidence type="ECO:0000256" key="4">
    <source>
        <dbReference type="ARBA" id="ARBA00022475"/>
    </source>
</evidence>
<name>A0ABU1GIC6_9GAMM</name>
<dbReference type="InterPro" id="IPR011577">
    <property type="entry name" value="Cyt_b561_bac/Ni-Hgenase"/>
</dbReference>
<dbReference type="SUPFAM" id="SSF81342">
    <property type="entry name" value="Transmembrane di-heme cytochromes"/>
    <property type="match status" value="1"/>
</dbReference>
<dbReference type="Proteomes" id="UP001252270">
    <property type="component" value="Unassembled WGS sequence"/>
</dbReference>
<keyword evidence="10" id="KW-0408">Iron</keyword>
<dbReference type="PANTHER" id="PTHR30485:SF1">
    <property type="entry name" value="CYTOCHROME YDHU-RELATED"/>
    <property type="match status" value="1"/>
</dbReference>
<accession>A0ABU1GIC6</accession>
<keyword evidence="5" id="KW-0349">Heme</keyword>
<keyword evidence="8" id="KW-0249">Electron transport</keyword>
<keyword evidence="15" id="KW-1185">Reference proteome</keyword>
<evidence type="ECO:0000313" key="15">
    <source>
        <dbReference type="Proteomes" id="UP001252270"/>
    </source>
</evidence>
<evidence type="ECO:0000256" key="11">
    <source>
        <dbReference type="ARBA" id="ARBA00023136"/>
    </source>
</evidence>
<evidence type="ECO:0000256" key="6">
    <source>
        <dbReference type="ARBA" id="ARBA00022692"/>
    </source>
</evidence>
<keyword evidence="9 12" id="KW-1133">Transmembrane helix</keyword>
<dbReference type="PANTHER" id="PTHR30485">
    <property type="entry name" value="NI/FE-HYDROGENASE 1 B-TYPE CYTOCHROME SUBUNIT"/>
    <property type="match status" value="1"/>
</dbReference>
<comment type="caution">
    <text evidence="14">The sequence shown here is derived from an EMBL/GenBank/DDBJ whole genome shotgun (WGS) entry which is preliminary data.</text>
</comment>
<protein>
    <submittedName>
        <fullName evidence="14">Cytochrome b/b6 domain-containing protein</fullName>
    </submittedName>
</protein>
<feature type="transmembrane region" description="Helical" evidence="12">
    <location>
        <begin position="20"/>
        <end position="39"/>
    </location>
</feature>
<keyword evidence="4" id="KW-1003">Cell membrane</keyword>
<comment type="similarity">
    <text evidence="2">Belongs to the HupC/HyaC/HydC family.</text>
</comment>
<proteinExistence type="inferred from homology"/>
<dbReference type="RefSeq" id="WP_253445030.1">
    <property type="nucleotide sequence ID" value="NZ_JARWAL010000001.1"/>
</dbReference>
<evidence type="ECO:0000259" key="13">
    <source>
        <dbReference type="Pfam" id="PF01292"/>
    </source>
</evidence>
<dbReference type="InterPro" id="IPR016174">
    <property type="entry name" value="Di-haem_cyt_TM"/>
</dbReference>
<keyword evidence="11 12" id="KW-0472">Membrane</keyword>
<feature type="transmembrane region" description="Helical" evidence="12">
    <location>
        <begin position="51"/>
        <end position="68"/>
    </location>
</feature>
<feature type="domain" description="Cytochrome b561 bacterial/Ni-hydrogenase" evidence="13">
    <location>
        <begin position="8"/>
        <end position="193"/>
    </location>
</feature>
<gene>
    <name evidence="14" type="ORF">QC820_00305</name>
</gene>
<evidence type="ECO:0000256" key="12">
    <source>
        <dbReference type="SAM" id="Phobius"/>
    </source>
</evidence>
<evidence type="ECO:0000256" key="5">
    <source>
        <dbReference type="ARBA" id="ARBA00022617"/>
    </source>
</evidence>
<dbReference type="Pfam" id="PF01292">
    <property type="entry name" value="Ni_hydr_CYTB"/>
    <property type="match status" value="1"/>
</dbReference>
<dbReference type="PRINTS" id="PR00161">
    <property type="entry name" value="NIHGNASECYTB"/>
</dbReference>
<evidence type="ECO:0000313" key="14">
    <source>
        <dbReference type="EMBL" id="MDR5891238.1"/>
    </source>
</evidence>
<feature type="transmembrane region" description="Helical" evidence="12">
    <location>
        <begin position="157"/>
        <end position="178"/>
    </location>
</feature>
<evidence type="ECO:0000256" key="2">
    <source>
        <dbReference type="ARBA" id="ARBA00008622"/>
    </source>
</evidence>
<evidence type="ECO:0000256" key="7">
    <source>
        <dbReference type="ARBA" id="ARBA00022723"/>
    </source>
</evidence>
<sequence>MSERLYLFTRFERFWHWAQAALIIALLFTGFGIRGVHGLVGFETAVRVHEAAAWLLIGLWVFAIFWHFTTGQWKHYIPTAERIGAMVRYYAHGIFVGAPHPYRITVERKHNPLQRLAYLGVKLVINPLVWVSGLLYLFWGSVRDSVPAWLGLEQVAWLHALGAFLMLAFLIIHVYLATAGHTPLAHIKAMVTGWEDVHDDAQVKHPPRAP</sequence>